<feature type="compositionally biased region" description="Low complexity" evidence="2">
    <location>
        <begin position="221"/>
        <end position="258"/>
    </location>
</feature>
<dbReference type="SUPFAM" id="SSF81296">
    <property type="entry name" value="E set domains"/>
    <property type="match status" value="1"/>
</dbReference>
<evidence type="ECO:0000256" key="2">
    <source>
        <dbReference type="SAM" id="MobiDB-lite"/>
    </source>
</evidence>
<organism evidence="6 7">
    <name type="scientific">Actinoplanes cyaneus</name>
    <dbReference type="NCBI Taxonomy" id="52696"/>
    <lineage>
        <taxon>Bacteria</taxon>
        <taxon>Bacillati</taxon>
        <taxon>Actinomycetota</taxon>
        <taxon>Actinomycetes</taxon>
        <taxon>Micromonosporales</taxon>
        <taxon>Micromonosporaceae</taxon>
        <taxon>Actinoplanes</taxon>
    </lineage>
</organism>
<dbReference type="AlphaFoldDB" id="A0A919M1M6"/>
<evidence type="ECO:0000259" key="5">
    <source>
        <dbReference type="Pfam" id="PF03067"/>
    </source>
</evidence>
<dbReference type="Proteomes" id="UP000619479">
    <property type="component" value="Unassembled WGS sequence"/>
</dbReference>
<evidence type="ECO:0000313" key="7">
    <source>
        <dbReference type="Proteomes" id="UP000619479"/>
    </source>
</evidence>
<proteinExistence type="predicted"/>
<feature type="signal peptide" evidence="4">
    <location>
        <begin position="1"/>
        <end position="27"/>
    </location>
</feature>
<evidence type="ECO:0000313" key="6">
    <source>
        <dbReference type="EMBL" id="GID62572.1"/>
    </source>
</evidence>
<dbReference type="RefSeq" id="WP_203738043.1">
    <property type="nucleotide sequence ID" value="NZ_BAAAUC010000002.1"/>
</dbReference>
<evidence type="ECO:0000256" key="4">
    <source>
        <dbReference type="SAM" id="SignalP"/>
    </source>
</evidence>
<dbReference type="InterPro" id="IPR051024">
    <property type="entry name" value="GlcNAc_Chitin_IntDeg"/>
</dbReference>
<dbReference type="PANTHER" id="PTHR34823">
    <property type="entry name" value="GLCNAC-BINDING PROTEIN A"/>
    <property type="match status" value="1"/>
</dbReference>
<sequence length="305" mass="31241">MSVRRLCAAALLTAAATVALPSPPASAHGAPITPISRSAACAGNGIKTSAAACKAAKVATNGFIGAFDNLRIANVNGNDRKAVPDGKLCSGGLDNYKGLDLPRDDFPSTSVKSGQKLPISYEGTIPHQGQFRVFLTRPGYDPSKRLTWDDLGSKPIGTFTDPPLTGGSYRMSVTLPQRTGRQLLYVVWETSSTPDTYYSCSDLVFPAAPVASSAPAAPSAAATKKAAPVRTAPVRTSSPAPEASMAAPAAEPAAESTADPVLAAATSPEEKSSITAGHWMIGAALGAGVVALLVALVGRRRRSGL</sequence>
<protein>
    <recommendedName>
        <fullName evidence="5">Chitin-binding type-4 domain-containing protein</fullName>
    </recommendedName>
</protein>
<dbReference type="Pfam" id="PF03067">
    <property type="entry name" value="LPMO_10"/>
    <property type="match status" value="1"/>
</dbReference>
<dbReference type="PANTHER" id="PTHR34823:SF1">
    <property type="entry name" value="CHITIN-BINDING TYPE-4 DOMAIN-CONTAINING PROTEIN"/>
    <property type="match status" value="1"/>
</dbReference>
<gene>
    <name evidence="6" type="ORF">Acy02nite_04530</name>
</gene>
<name>A0A919M1M6_9ACTN</name>
<feature type="chain" id="PRO_5036811475" description="Chitin-binding type-4 domain-containing protein" evidence="4">
    <location>
        <begin position="28"/>
        <end position="305"/>
    </location>
</feature>
<keyword evidence="3" id="KW-0812">Transmembrane</keyword>
<dbReference type="CDD" id="cd21177">
    <property type="entry name" value="LPMO_AA10"/>
    <property type="match status" value="1"/>
</dbReference>
<feature type="transmembrane region" description="Helical" evidence="3">
    <location>
        <begin position="276"/>
        <end position="297"/>
    </location>
</feature>
<keyword evidence="3" id="KW-0472">Membrane</keyword>
<reference evidence="6" key="1">
    <citation type="submission" date="2021-01" db="EMBL/GenBank/DDBJ databases">
        <title>Whole genome shotgun sequence of Actinoplanes cyaneus NBRC 14990.</title>
        <authorList>
            <person name="Komaki H."/>
            <person name="Tamura T."/>
        </authorList>
    </citation>
    <scope>NUCLEOTIDE SEQUENCE</scope>
    <source>
        <strain evidence="6">NBRC 14990</strain>
    </source>
</reference>
<accession>A0A919M1M6</accession>
<evidence type="ECO:0000256" key="1">
    <source>
        <dbReference type="ARBA" id="ARBA00022729"/>
    </source>
</evidence>
<comment type="caution">
    <text evidence="6">The sequence shown here is derived from an EMBL/GenBank/DDBJ whole genome shotgun (WGS) entry which is preliminary data.</text>
</comment>
<dbReference type="Gene3D" id="2.70.50.50">
    <property type="entry name" value="chitin-binding protein cbp21"/>
    <property type="match status" value="1"/>
</dbReference>
<keyword evidence="1 4" id="KW-0732">Signal</keyword>
<dbReference type="EMBL" id="BOMH01000002">
    <property type="protein sequence ID" value="GID62572.1"/>
    <property type="molecule type" value="Genomic_DNA"/>
</dbReference>
<dbReference type="InterPro" id="IPR004302">
    <property type="entry name" value="Cellulose/chitin-bd_N"/>
</dbReference>
<keyword evidence="3" id="KW-1133">Transmembrane helix</keyword>
<feature type="domain" description="Chitin-binding type-4" evidence="5">
    <location>
        <begin position="28"/>
        <end position="203"/>
    </location>
</feature>
<keyword evidence="7" id="KW-1185">Reference proteome</keyword>
<evidence type="ECO:0000256" key="3">
    <source>
        <dbReference type="SAM" id="Phobius"/>
    </source>
</evidence>
<feature type="region of interest" description="Disordered" evidence="2">
    <location>
        <begin position="221"/>
        <end position="266"/>
    </location>
</feature>
<dbReference type="InterPro" id="IPR014756">
    <property type="entry name" value="Ig_E-set"/>
</dbReference>